<dbReference type="EMBL" id="JAMXLY010000022">
    <property type="protein sequence ID" value="MCO6025612.1"/>
    <property type="molecule type" value="Genomic_DNA"/>
</dbReference>
<proteinExistence type="predicted"/>
<gene>
    <name evidence="4" type="ORF">NG821_07135</name>
</gene>
<evidence type="ECO:0000256" key="1">
    <source>
        <dbReference type="ARBA" id="ARBA00022679"/>
    </source>
</evidence>
<dbReference type="Pfam" id="PF26334">
    <property type="entry name" value="Gtf3_N"/>
    <property type="match status" value="1"/>
</dbReference>
<evidence type="ECO:0000259" key="3">
    <source>
        <dbReference type="Pfam" id="PF26337"/>
    </source>
</evidence>
<sequence>MTNRLCYISRNYRGVTSSGSKAKTDNEITLLEMGAHNLGLPSTYYRSKIITFFLDLLGIFKLVMTIKPNDILVLQYPVKKYFSFICNIAHRHGAKTVTVIHDLGCMRRKKLSEDQEIHRLMHSDYVIASNESMASWLRDHGYQHPLYALGLFDYRSEACAHFPELINASHQLFTLVYAGSLAMRKNSFLLKIQPQIKNYQLQIYGDRDGLPELKDSNYLHVNGFMDSDDFIKHVKGDFGLVWDGDSLDTCSGSFGEYLHWNSPHKVSFYLRAGLPVIVWQDAAVAPIIQEEGIGICIKRLSELNNLLPKISDQKIYEMRKNVYRVSERLRKGGYLKTVLETVMNREAVE</sequence>
<keyword evidence="5" id="KW-1185">Reference proteome</keyword>
<dbReference type="SUPFAM" id="SSF53756">
    <property type="entry name" value="UDP-Glycosyltransferase/glycogen phosphorylase"/>
    <property type="match status" value="1"/>
</dbReference>
<comment type="caution">
    <text evidence="4">The sequence shown here is derived from an EMBL/GenBank/DDBJ whole genome shotgun (WGS) entry which is preliminary data.</text>
</comment>
<dbReference type="RefSeq" id="WP_252760971.1">
    <property type="nucleotide sequence ID" value="NZ_JAMXLY010000022.1"/>
</dbReference>
<protein>
    <submittedName>
        <fullName evidence="4">Galactofuranosyltransferase</fullName>
    </submittedName>
</protein>
<name>A0ABT1BX08_9BACT</name>
<reference evidence="4 5" key="1">
    <citation type="submission" date="2022-06" db="EMBL/GenBank/DDBJ databases">
        <title>A taxonomic note on the genus Prevotella: Description of four novel genera and emended description of the genera Hallella and Xylanibacter.</title>
        <authorList>
            <person name="Hitch T.C.A."/>
        </authorList>
    </citation>
    <scope>NUCLEOTIDE SEQUENCE [LARGE SCALE GENOMIC DNA]</scope>
    <source>
        <strain evidence="4 5">DSM 100619</strain>
    </source>
</reference>
<accession>A0ABT1BX08</accession>
<evidence type="ECO:0000259" key="2">
    <source>
        <dbReference type="Pfam" id="PF26334"/>
    </source>
</evidence>
<feature type="domain" description="Glucosyltransferase 3-like N-terminal" evidence="2">
    <location>
        <begin position="6"/>
        <end position="149"/>
    </location>
</feature>
<evidence type="ECO:0000313" key="4">
    <source>
        <dbReference type="EMBL" id="MCO6025612.1"/>
    </source>
</evidence>
<dbReference type="Pfam" id="PF26337">
    <property type="entry name" value="Gtf3_C"/>
    <property type="match status" value="1"/>
</dbReference>
<keyword evidence="1" id="KW-0808">Transferase</keyword>
<organism evidence="4 5">
    <name type="scientific">Segatella cerevisiae</name>
    <dbReference type="NCBI Taxonomy" id="2053716"/>
    <lineage>
        <taxon>Bacteria</taxon>
        <taxon>Pseudomonadati</taxon>
        <taxon>Bacteroidota</taxon>
        <taxon>Bacteroidia</taxon>
        <taxon>Bacteroidales</taxon>
        <taxon>Prevotellaceae</taxon>
        <taxon>Segatella</taxon>
    </lineage>
</organism>
<dbReference type="InterPro" id="IPR058591">
    <property type="entry name" value="Gtf3_N"/>
</dbReference>
<evidence type="ECO:0000313" key="5">
    <source>
        <dbReference type="Proteomes" id="UP001204015"/>
    </source>
</evidence>
<dbReference type="InterPro" id="IPR058592">
    <property type="entry name" value="Gtf3_C"/>
</dbReference>
<dbReference type="Proteomes" id="UP001204015">
    <property type="component" value="Unassembled WGS sequence"/>
</dbReference>
<dbReference type="Gene3D" id="3.40.50.2000">
    <property type="entry name" value="Glycogen Phosphorylase B"/>
    <property type="match status" value="2"/>
</dbReference>
<feature type="domain" description="Glucosyltransferase 3-like C-terminal" evidence="3">
    <location>
        <begin position="175"/>
        <end position="340"/>
    </location>
</feature>
<dbReference type="PIRSF" id="PIRSF007023">
    <property type="entry name" value="UDP-Galf_transf"/>
    <property type="match status" value="1"/>
</dbReference>